<dbReference type="InterPro" id="IPR001932">
    <property type="entry name" value="PPM-type_phosphatase-like_dom"/>
</dbReference>
<evidence type="ECO:0000313" key="5">
    <source>
        <dbReference type="EMBL" id="TXR56793.1"/>
    </source>
</evidence>
<keyword evidence="6" id="KW-1185">Reference proteome</keyword>
<evidence type="ECO:0000256" key="3">
    <source>
        <dbReference type="SAM" id="MobiDB-lite"/>
    </source>
</evidence>
<protein>
    <submittedName>
        <fullName evidence="5">SpoIIE family protein phosphatase</fullName>
    </submittedName>
</protein>
<dbReference type="NCBIfam" id="TIGR00229">
    <property type="entry name" value="sensory_box"/>
    <property type="match status" value="1"/>
</dbReference>
<dbReference type="Pfam" id="PF13426">
    <property type="entry name" value="PAS_9"/>
    <property type="match status" value="1"/>
</dbReference>
<dbReference type="OrthoDB" id="118142at2"/>
<dbReference type="EMBL" id="VKAC01000004">
    <property type="protein sequence ID" value="TXR56793.1"/>
    <property type="molecule type" value="Genomic_DNA"/>
</dbReference>
<dbReference type="PANTHER" id="PTHR43156">
    <property type="entry name" value="STAGE II SPORULATION PROTEIN E-RELATED"/>
    <property type="match status" value="1"/>
</dbReference>
<dbReference type="InterPro" id="IPR052016">
    <property type="entry name" value="Bact_Sigma-Reg"/>
</dbReference>
<dbReference type="SMART" id="SM00086">
    <property type="entry name" value="PAC"/>
    <property type="match status" value="1"/>
</dbReference>
<dbReference type="Gene3D" id="3.30.450.40">
    <property type="match status" value="1"/>
</dbReference>
<dbReference type="PANTHER" id="PTHR43156:SF2">
    <property type="entry name" value="STAGE II SPORULATION PROTEIN E"/>
    <property type="match status" value="1"/>
</dbReference>
<dbReference type="SUPFAM" id="SSF81606">
    <property type="entry name" value="PP2C-like"/>
    <property type="match status" value="1"/>
</dbReference>
<gene>
    <name evidence="5" type="ORF">FMM08_08675</name>
</gene>
<dbReference type="Proteomes" id="UP000321234">
    <property type="component" value="Unassembled WGS sequence"/>
</dbReference>
<dbReference type="InterPro" id="IPR001610">
    <property type="entry name" value="PAC"/>
</dbReference>
<reference evidence="5 6" key="1">
    <citation type="submission" date="2019-07" db="EMBL/GenBank/DDBJ databases">
        <title>Quadrisphaera sp. strain DD2A genome sequencing and assembly.</title>
        <authorList>
            <person name="Kim I."/>
        </authorList>
    </citation>
    <scope>NUCLEOTIDE SEQUENCE [LARGE SCALE GENOMIC DNA]</scope>
    <source>
        <strain evidence="5 6">DD2A</strain>
    </source>
</reference>
<organism evidence="5 6">
    <name type="scientific">Quadrisphaera setariae</name>
    <dbReference type="NCBI Taxonomy" id="2593304"/>
    <lineage>
        <taxon>Bacteria</taxon>
        <taxon>Bacillati</taxon>
        <taxon>Actinomycetota</taxon>
        <taxon>Actinomycetes</taxon>
        <taxon>Kineosporiales</taxon>
        <taxon>Kineosporiaceae</taxon>
        <taxon>Quadrisphaera</taxon>
    </lineage>
</organism>
<dbReference type="InterPro" id="IPR000014">
    <property type="entry name" value="PAS"/>
</dbReference>
<dbReference type="AlphaFoldDB" id="A0A5C8ZI60"/>
<dbReference type="CDD" id="cd00130">
    <property type="entry name" value="PAS"/>
    <property type="match status" value="1"/>
</dbReference>
<sequence length="846" mass="88164">MTSSGPARRCLTAPPVPQTHHPGWVGAPAPALTTTEGETVIGSDPVAAGSPPARQTPGRTAAVVQVQSDASAAVLMVDLPSRTVLYANDVAAQMAPGLSLPVSADAWSTAADLRDLDGEPLDETDHPLSRIARFEPVAGQGVSAARRSDLGERREPLWVVALPLDDAPNLAGHALVVFLPVRDREELQQRAEDAHAASPSAAEVGTSSSGDGVAVREAAVLATGLSFTVADARTPDMPLVWVNPAFTAVTGYTFEQTVGTNCRFLQGTATDRSATARIRAALRAGEPITETLLNFRADGTAFWNQVALSPVHDADGVLSHYVGIQTDVSARVAADAERERALAAAREARAEAESARAEAEAARADVEGAHARLQLLAEVTRQLSEVVDPQAALDRLAHLVVPGIADFAILAVVADGVQLPVPTRDSQRAVASGVRNGRLGMHDVAWWHRDPEKLDALAEHARLRLTSMTPEGRRALASLVGPDAQTVLALPAQDDDERAATTGVAAGTGGSDEPDVVATICSLLAPGPARTTMEQLAPSSMVTLPLRSRGRTLGLMTLATDGVRPPLGRTELALAADIAARAGLALDRARLFRQQRDLAEGLQRALLDLSPTAAPGHVKVAVRYVAAAEAAAVGGDFYDVFTQPDGAAVAVIGDVMGHDTQAAAAMSQLRSIVRTLGMVGTDDPRQVLTRADEVMRASGVETTATAAVVRIDVLQDGGPAIEGVPGSVEVQWSNAGHPPPVVVGADGRVSLLEARTTDLLMGVDPRTNRRLHRTQLAPGALLLLYTDGLVERRGQALSEGIARLQEVVAAAVASCGDLEELVDAVLEQLLPAAASDDVAVLAVCLS</sequence>
<feature type="region of interest" description="Disordered" evidence="3">
    <location>
        <begin position="1"/>
        <end position="26"/>
    </location>
</feature>
<keyword evidence="2" id="KW-0175">Coiled coil</keyword>
<feature type="coiled-coil region" evidence="2">
    <location>
        <begin position="331"/>
        <end position="372"/>
    </location>
</feature>
<dbReference type="SMART" id="SM00065">
    <property type="entry name" value="GAF"/>
    <property type="match status" value="1"/>
</dbReference>
<dbReference type="PROSITE" id="PS50113">
    <property type="entry name" value="PAC"/>
    <property type="match status" value="1"/>
</dbReference>
<evidence type="ECO:0000256" key="1">
    <source>
        <dbReference type="ARBA" id="ARBA00022801"/>
    </source>
</evidence>
<dbReference type="InterPro" id="IPR000700">
    <property type="entry name" value="PAS-assoc_C"/>
</dbReference>
<accession>A0A5C8ZI60</accession>
<evidence type="ECO:0000256" key="2">
    <source>
        <dbReference type="SAM" id="Coils"/>
    </source>
</evidence>
<dbReference type="SUPFAM" id="SSF55785">
    <property type="entry name" value="PYP-like sensor domain (PAS domain)"/>
    <property type="match status" value="1"/>
</dbReference>
<feature type="region of interest" description="Disordered" evidence="3">
    <location>
        <begin position="189"/>
        <end position="209"/>
    </location>
</feature>
<name>A0A5C8ZI60_9ACTN</name>
<dbReference type="InterPro" id="IPR003018">
    <property type="entry name" value="GAF"/>
</dbReference>
<dbReference type="InterPro" id="IPR036457">
    <property type="entry name" value="PPM-type-like_dom_sf"/>
</dbReference>
<proteinExistence type="predicted"/>
<dbReference type="Gene3D" id="3.60.40.10">
    <property type="entry name" value="PPM-type phosphatase domain"/>
    <property type="match status" value="1"/>
</dbReference>
<dbReference type="InterPro" id="IPR035965">
    <property type="entry name" value="PAS-like_dom_sf"/>
</dbReference>
<dbReference type="GO" id="GO:0016791">
    <property type="term" value="F:phosphatase activity"/>
    <property type="evidence" value="ECO:0007669"/>
    <property type="project" value="TreeGrafter"/>
</dbReference>
<dbReference type="SUPFAM" id="SSF55781">
    <property type="entry name" value="GAF domain-like"/>
    <property type="match status" value="1"/>
</dbReference>
<dbReference type="SMART" id="SM00331">
    <property type="entry name" value="PP2C_SIG"/>
    <property type="match status" value="1"/>
</dbReference>
<feature type="domain" description="PAC" evidence="4">
    <location>
        <begin position="286"/>
        <end position="340"/>
    </location>
</feature>
<dbReference type="Pfam" id="PF07228">
    <property type="entry name" value="SpoIIE"/>
    <property type="match status" value="1"/>
</dbReference>
<dbReference type="Pfam" id="PF01590">
    <property type="entry name" value="GAF"/>
    <property type="match status" value="1"/>
</dbReference>
<evidence type="ECO:0000313" key="6">
    <source>
        <dbReference type="Proteomes" id="UP000321234"/>
    </source>
</evidence>
<evidence type="ECO:0000259" key="4">
    <source>
        <dbReference type="PROSITE" id="PS50113"/>
    </source>
</evidence>
<dbReference type="Gene3D" id="3.30.450.20">
    <property type="entry name" value="PAS domain"/>
    <property type="match status" value="1"/>
</dbReference>
<comment type="caution">
    <text evidence="5">The sequence shown here is derived from an EMBL/GenBank/DDBJ whole genome shotgun (WGS) entry which is preliminary data.</text>
</comment>
<dbReference type="InterPro" id="IPR029016">
    <property type="entry name" value="GAF-like_dom_sf"/>
</dbReference>
<keyword evidence="1" id="KW-0378">Hydrolase</keyword>